<evidence type="ECO:0000313" key="3">
    <source>
        <dbReference type="EMBL" id="QJT01362.1"/>
    </source>
</evidence>
<dbReference type="EMBL" id="CP049838">
    <property type="protein sequence ID" value="QJT01362.1"/>
    <property type="molecule type" value="Genomic_DNA"/>
</dbReference>
<proteinExistence type="predicted"/>
<dbReference type="Proteomes" id="UP000502665">
    <property type="component" value="Chromosome"/>
</dbReference>
<dbReference type="AlphaFoldDB" id="A0A6M4WN62"/>
<dbReference type="GO" id="GO:0016740">
    <property type="term" value="F:transferase activity"/>
    <property type="evidence" value="ECO:0007669"/>
    <property type="project" value="UniProtKB-KW"/>
</dbReference>
<accession>A0A6M4WN62</accession>
<protein>
    <submittedName>
        <fullName evidence="3">Phosphotransferase</fullName>
    </submittedName>
</protein>
<dbReference type="InterPro" id="IPR051678">
    <property type="entry name" value="AGP_Transferase"/>
</dbReference>
<reference evidence="3" key="1">
    <citation type="submission" date="2020-03" db="EMBL/GenBank/DDBJ databases">
        <title>Molecular networking-based the target discovery of potent antiproliferative macrolactams: 5/6/7/16 polycyclic ansamycins and glycosylated trienomycin from Streptomyces cacaoi subsp. asoensis.</title>
        <authorList>
            <person name="Liu L.-L."/>
        </authorList>
    </citation>
    <scope>NUCLEOTIDE SEQUENCE [LARGE SCALE GENOMIC DNA]</scope>
    <source>
        <strain evidence="3">H2S5</strain>
    </source>
</reference>
<feature type="region of interest" description="Disordered" evidence="1">
    <location>
        <begin position="1"/>
        <end position="27"/>
    </location>
</feature>
<dbReference type="PANTHER" id="PTHR21310">
    <property type="entry name" value="AMINOGLYCOSIDE PHOSPHOTRANSFERASE-RELATED-RELATED"/>
    <property type="match status" value="1"/>
</dbReference>
<sequence length="236" mass="24881">MTDTGRAPGGLPAAVPGGPPGRLLGSGRTADVYEIDDAWVLRRDREGWEDSAALAAVMTHVREHGYPAPAVRPSGSRSDLVMERLDGPTMLQAFGAGTLDAEEAGAVLARLLRELHALPGRISADAGILHLDLHPDNVILTPDGPRVIDWANAEEGHPGLDWGMSAVILAQVAVSPQPIADPARAMLTALLADPSDLTEEGLAEALRRRAANPTMSREETELLVPAAELIRSTAGR</sequence>
<evidence type="ECO:0000313" key="4">
    <source>
        <dbReference type="Proteomes" id="UP000502665"/>
    </source>
</evidence>
<dbReference type="InterPro" id="IPR002575">
    <property type="entry name" value="Aminoglycoside_PTrfase"/>
</dbReference>
<keyword evidence="4" id="KW-1185">Reference proteome</keyword>
<evidence type="ECO:0000256" key="1">
    <source>
        <dbReference type="SAM" id="MobiDB-lite"/>
    </source>
</evidence>
<feature type="domain" description="Aminoglycoside phosphotransferase" evidence="2">
    <location>
        <begin position="125"/>
        <end position="168"/>
    </location>
</feature>
<dbReference type="PANTHER" id="PTHR21310:SF40">
    <property type="entry name" value="AMINOGLYCOSIDE PHOSPHOTRANSFERASE DOMAIN-CONTAINING PROTEIN-RELATED"/>
    <property type="match status" value="1"/>
</dbReference>
<dbReference type="RefSeq" id="WP_171396942.1">
    <property type="nucleotide sequence ID" value="NZ_CP049838.1"/>
</dbReference>
<dbReference type="Gene3D" id="3.90.1200.10">
    <property type="match status" value="1"/>
</dbReference>
<gene>
    <name evidence="3" type="ORF">G9272_14385</name>
</gene>
<organism evidence="3 4">
    <name type="scientific">Streptomyces asoensis</name>
    <dbReference type="NCBI Taxonomy" id="249586"/>
    <lineage>
        <taxon>Bacteria</taxon>
        <taxon>Bacillati</taxon>
        <taxon>Actinomycetota</taxon>
        <taxon>Actinomycetes</taxon>
        <taxon>Kitasatosporales</taxon>
        <taxon>Streptomycetaceae</taxon>
        <taxon>Streptomyces</taxon>
    </lineage>
</organism>
<dbReference type="SUPFAM" id="SSF56112">
    <property type="entry name" value="Protein kinase-like (PK-like)"/>
    <property type="match status" value="1"/>
</dbReference>
<evidence type="ECO:0000259" key="2">
    <source>
        <dbReference type="Pfam" id="PF01636"/>
    </source>
</evidence>
<dbReference type="Pfam" id="PF01636">
    <property type="entry name" value="APH"/>
    <property type="match status" value="2"/>
</dbReference>
<dbReference type="InterPro" id="IPR011009">
    <property type="entry name" value="Kinase-like_dom_sf"/>
</dbReference>
<feature type="domain" description="Aminoglycoside phosphotransferase" evidence="2">
    <location>
        <begin position="22"/>
        <end position="121"/>
    </location>
</feature>
<name>A0A6M4WN62_9ACTN</name>